<dbReference type="AlphaFoldDB" id="A0AA47P4H7"/>
<protein>
    <submittedName>
        <fullName evidence="1">Gamma-crystallin M1</fullName>
    </submittedName>
</protein>
<organism evidence="1 2">
    <name type="scientific">Merluccius polli</name>
    <name type="common">Benguela hake</name>
    <name type="synonym">Merluccius cadenati</name>
    <dbReference type="NCBI Taxonomy" id="89951"/>
    <lineage>
        <taxon>Eukaryota</taxon>
        <taxon>Metazoa</taxon>
        <taxon>Chordata</taxon>
        <taxon>Craniata</taxon>
        <taxon>Vertebrata</taxon>
        <taxon>Euteleostomi</taxon>
        <taxon>Actinopterygii</taxon>
        <taxon>Neopterygii</taxon>
        <taxon>Teleostei</taxon>
        <taxon>Neoteleostei</taxon>
        <taxon>Acanthomorphata</taxon>
        <taxon>Zeiogadaria</taxon>
        <taxon>Gadariae</taxon>
        <taxon>Gadiformes</taxon>
        <taxon>Gadoidei</taxon>
        <taxon>Merlucciidae</taxon>
        <taxon>Merluccius</taxon>
    </lineage>
</organism>
<dbReference type="Proteomes" id="UP001174136">
    <property type="component" value="Unassembled WGS sequence"/>
</dbReference>
<dbReference type="EMBL" id="JAOPHQ010002576">
    <property type="protein sequence ID" value="KAK0146437.1"/>
    <property type="molecule type" value="Genomic_DNA"/>
</dbReference>
<comment type="caution">
    <text evidence="1">The sequence shown here is derived from an EMBL/GenBank/DDBJ whole genome shotgun (WGS) entry which is preliminary data.</text>
</comment>
<sequence length="89" mass="9579">MAASFPGGGGVTGGSWPQLLALVRALNKMAALHRARPPHCNQHGEDCVLYKERDFLGPSVECPSEGRDLLCLLSCCNSNRVESGAFMIY</sequence>
<evidence type="ECO:0000313" key="1">
    <source>
        <dbReference type="EMBL" id="KAK0146437.1"/>
    </source>
</evidence>
<name>A0AA47P4H7_MERPO</name>
<evidence type="ECO:0000313" key="2">
    <source>
        <dbReference type="Proteomes" id="UP001174136"/>
    </source>
</evidence>
<proteinExistence type="predicted"/>
<dbReference type="SUPFAM" id="SSF49695">
    <property type="entry name" value="gamma-Crystallin-like"/>
    <property type="match status" value="1"/>
</dbReference>
<gene>
    <name evidence="1" type="primary">GM1</name>
    <name evidence="1" type="ORF">N1851_014249</name>
</gene>
<dbReference type="InterPro" id="IPR011024">
    <property type="entry name" value="G_crystallin-like"/>
</dbReference>
<keyword evidence="2" id="KW-1185">Reference proteome</keyword>
<accession>A0AA47P4H7</accession>
<reference evidence="1" key="1">
    <citation type="journal article" date="2023" name="Front. Mar. Sci.">
        <title>A new Merluccius polli reference genome to investigate the effects of global change in West African waters.</title>
        <authorList>
            <person name="Mateo J.L."/>
            <person name="Blanco-Fernandez C."/>
            <person name="Garcia-Vazquez E."/>
            <person name="Machado-Schiaffino G."/>
        </authorList>
    </citation>
    <scope>NUCLEOTIDE SEQUENCE</scope>
    <source>
        <strain evidence="1">C29</strain>
        <tissue evidence="1">Fin</tissue>
    </source>
</reference>